<dbReference type="Proteomes" id="UP000177376">
    <property type="component" value="Unassembled WGS sequence"/>
</dbReference>
<evidence type="ECO:0000256" key="2">
    <source>
        <dbReference type="ARBA" id="ARBA00022980"/>
    </source>
</evidence>
<proteinExistence type="inferred from homology"/>
<dbReference type="GO" id="GO:0022625">
    <property type="term" value="C:cytosolic large ribosomal subunit"/>
    <property type="evidence" value="ECO:0007669"/>
    <property type="project" value="TreeGrafter"/>
</dbReference>
<evidence type="ECO:0000256" key="3">
    <source>
        <dbReference type="ARBA" id="ARBA00023274"/>
    </source>
</evidence>
<dbReference type="PANTHER" id="PTHR14413:SF16">
    <property type="entry name" value="LARGE RIBOSOMAL SUBUNIT PROTEIN BL17M"/>
    <property type="match status" value="1"/>
</dbReference>
<dbReference type="InterPro" id="IPR036373">
    <property type="entry name" value="Ribosomal_bL17_sf"/>
</dbReference>
<comment type="subunit">
    <text evidence="4">Part of the 50S ribosomal subunit. Contacts protein L32.</text>
</comment>
<keyword evidence="2 4" id="KW-0689">Ribosomal protein</keyword>
<dbReference type="HAMAP" id="MF_01368">
    <property type="entry name" value="Ribosomal_bL17"/>
    <property type="match status" value="1"/>
</dbReference>
<dbReference type="InterPro" id="IPR000456">
    <property type="entry name" value="Ribosomal_bL17"/>
</dbReference>
<dbReference type="SUPFAM" id="SSF64263">
    <property type="entry name" value="Prokaryotic ribosomal protein L17"/>
    <property type="match status" value="1"/>
</dbReference>
<dbReference type="Gene3D" id="3.90.1030.10">
    <property type="entry name" value="Ribosomal protein L17"/>
    <property type="match status" value="1"/>
</dbReference>
<sequence>MRHQKKGKTLGRKKGPRKAMQRNLVTSFIIYEKIKTTEAKARVLRPLVEKIITLAKVDTLHHRRQALKTLYLPATVKKLFEVIGPKYQGRKGGYTRLVKLPPRKNDGAKMAVLELVE</sequence>
<accession>A0A1G1YLD6</accession>
<dbReference type="AlphaFoldDB" id="A0A1G1YLD6"/>
<evidence type="ECO:0000313" key="7">
    <source>
        <dbReference type="Proteomes" id="UP000177376"/>
    </source>
</evidence>
<dbReference type="NCBIfam" id="TIGR00059">
    <property type="entry name" value="L17"/>
    <property type="match status" value="1"/>
</dbReference>
<dbReference type="GO" id="GO:0003735">
    <property type="term" value="F:structural constituent of ribosome"/>
    <property type="evidence" value="ECO:0007669"/>
    <property type="project" value="InterPro"/>
</dbReference>
<comment type="similarity">
    <text evidence="1 4 5">Belongs to the bacterial ribosomal protein bL17 family.</text>
</comment>
<dbReference type="GO" id="GO:0006412">
    <property type="term" value="P:translation"/>
    <property type="evidence" value="ECO:0007669"/>
    <property type="project" value="UniProtKB-UniRule"/>
</dbReference>
<dbReference type="PROSITE" id="PS01167">
    <property type="entry name" value="RIBOSOMAL_L17"/>
    <property type="match status" value="1"/>
</dbReference>
<dbReference type="EMBL" id="MHIM01000013">
    <property type="protein sequence ID" value="OGY52646.1"/>
    <property type="molecule type" value="Genomic_DNA"/>
</dbReference>
<dbReference type="PANTHER" id="PTHR14413">
    <property type="entry name" value="RIBOSOMAL PROTEIN L17"/>
    <property type="match status" value="1"/>
</dbReference>
<name>A0A1G1YLD6_9BACT</name>
<evidence type="ECO:0000313" key="6">
    <source>
        <dbReference type="EMBL" id="OGY52646.1"/>
    </source>
</evidence>
<dbReference type="Pfam" id="PF01196">
    <property type="entry name" value="Ribosomal_L17"/>
    <property type="match status" value="1"/>
</dbReference>
<organism evidence="6 7">
    <name type="scientific">Candidatus Buchananbacteria bacterium RIFCSPLOWO2_01_FULL_39_33</name>
    <dbReference type="NCBI Taxonomy" id="1797543"/>
    <lineage>
        <taxon>Bacteria</taxon>
        <taxon>Candidatus Buchananiibacteriota</taxon>
    </lineage>
</organism>
<reference evidence="6 7" key="1">
    <citation type="journal article" date="2016" name="Nat. Commun.">
        <title>Thousands of microbial genomes shed light on interconnected biogeochemical processes in an aquifer system.</title>
        <authorList>
            <person name="Anantharaman K."/>
            <person name="Brown C.T."/>
            <person name="Hug L.A."/>
            <person name="Sharon I."/>
            <person name="Castelle C.J."/>
            <person name="Probst A.J."/>
            <person name="Thomas B.C."/>
            <person name="Singh A."/>
            <person name="Wilkins M.J."/>
            <person name="Karaoz U."/>
            <person name="Brodie E.L."/>
            <person name="Williams K.H."/>
            <person name="Hubbard S.S."/>
            <person name="Banfield J.F."/>
        </authorList>
    </citation>
    <scope>NUCLEOTIDE SEQUENCE [LARGE SCALE GENOMIC DNA]</scope>
</reference>
<evidence type="ECO:0000256" key="1">
    <source>
        <dbReference type="ARBA" id="ARBA00008777"/>
    </source>
</evidence>
<keyword evidence="3 4" id="KW-0687">Ribonucleoprotein</keyword>
<dbReference type="InterPro" id="IPR047859">
    <property type="entry name" value="Ribosomal_bL17_CS"/>
</dbReference>
<protein>
    <recommendedName>
        <fullName evidence="4">Large ribosomal subunit protein bL17</fullName>
    </recommendedName>
</protein>
<evidence type="ECO:0000256" key="4">
    <source>
        <dbReference type="HAMAP-Rule" id="MF_01368"/>
    </source>
</evidence>
<evidence type="ECO:0000256" key="5">
    <source>
        <dbReference type="RuleBase" id="RU000660"/>
    </source>
</evidence>
<gene>
    <name evidence="4" type="primary">rplQ</name>
    <name evidence="6" type="ORF">A3A02_03945</name>
</gene>
<comment type="caution">
    <text evidence="6">The sequence shown here is derived from an EMBL/GenBank/DDBJ whole genome shotgun (WGS) entry which is preliminary data.</text>
</comment>